<evidence type="ECO:0000313" key="5">
    <source>
        <dbReference type="EMBL" id="PZF72193.1"/>
    </source>
</evidence>
<dbReference type="AlphaFoldDB" id="A0A2W2BWG5"/>
<dbReference type="EMBL" id="QKTW01000019">
    <property type="protein sequence ID" value="PZF72193.1"/>
    <property type="molecule type" value="Genomic_DNA"/>
</dbReference>
<feature type="domain" description="Ig-like" evidence="4">
    <location>
        <begin position="672"/>
        <end position="748"/>
    </location>
</feature>
<name>A0A2W2BWG5_9BACT</name>
<feature type="signal peptide" evidence="3">
    <location>
        <begin position="1"/>
        <end position="19"/>
    </location>
</feature>
<dbReference type="InterPro" id="IPR011042">
    <property type="entry name" value="6-blade_b-propeller_TolB-like"/>
</dbReference>
<feature type="chain" id="PRO_5016018461" description="Ig-like domain-containing protein" evidence="3">
    <location>
        <begin position="20"/>
        <end position="945"/>
    </location>
</feature>
<evidence type="ECO:0000256" key="1">
    <source>
        <dbReference type="ARBA" id="ARBA00022737"/>
    </source>
</evidence>
<dbReference type="InterPro" id="IPR001258">
    <property type="entry name" value="NHL_repeat"/>
</dbReference>
<protein>
    <recommendedName>
        <fullName evidence="4">Ig-like domain-containing protein</fullName>
    </recommendedName>
</protein>
<dbReference type="PANTHER" id="PTHR13833">
    <property type="match status" value="1"/>
</dbReference>
<dbReference type="Pfam" id="PF18962">
    <property type="entry name" value="Por_Secre_tail"/>
    <property type="match status" value="1"/>
</dbReference>
<keyword evidence="6" id="KW-1185">Reference proteome</keyword>
<dbReference type="InterPro" id="IPR026444">
    <property type="entry name" value="Secre_tail"/>
</dbReference>
<dbReference type="PROSITE" id="PS50835">
    <property type="entry name" value="IG_LIKE"/>
    <property type="match status" value="1"/>
</dbReference>
<dbReference type="InterPro" id="IPR013783">
    <property type="entry name" value="Ig-like_fold"/>
</dbReference>
<accession>A0A2W2BWG5</accession>
<dbReference type="PANTHER" id="PTHR13833:SF71">
    <property type="entry name" value="NHL DOMAIN-CONTAINING PROTEIN"/>
    <property type="match status" value="1"/>
</dbReference>
<dbReference type="InterPro" id="IPR056822">
    <property type="entry name" value="TEN_NHL"/>
</dbReference>
<keyword evidence="1" id="KW-0677">Repeat</keyword>
<dbReference type="PROSITE" id="PS51125">
    <property type="entry name" value="NHL"/>
    <property type="match status" value="2"/>
</dbReference>
<dbReference type="Gene3D" id="2.60.40.10">
    <property type="entry name" value="Immunoglobulins"/>
    <property type="match status" value="2"/>
</dbReference>
<proteinExistence type="predicted"/>
<evidence type="ECO:0000259" key="4">
    <source>
        <dbReference type="PROSITE" id="PS50835"/>
    </source>
</evidence>
<evidence type="ECO:0000256" key="3">
    <source>
        <dbReference type="SAM" id="SignalP"/>
    </source>
</evidence>
<feature type="repeat" description="NHL" evidence="2">
    <location>
        <begin position="148"/>
        <end position="184"/>
    </location>
</feature>
<keyword evidence="3" id="KW-0732">Signal</keyword>
<dbReference type="InterPro" id="IPR007110">
    <property type="entry name" value="Ig-like_dom"/>
</dbReference>
<evidence type="ECO:0000313" key="6">
    <source>
        <dbReference type="Proteomes" id="UP000248745"/>
    </source>
</evidence>
<sequence length="945" mass="96114">MKKLLAIALSAIGPMISFAQAPQQIIRTVVGGPGAGIATSLSTRPQAVATDVSGNLYIADGVHNTVQKMDVAGNVTVVAGNGAFGFCGDGGIATKAEFKGIGGIAIDTAGNVYTTDIQNGRVRKISQSGIITTIAGTGGIGYSGDGGPATAAQFNQLRGVAVDLPGNIYIVDQGNHCIRKISTSGVITTIASANYPLDIKADAAGNVYFSDVAANTISKINTAGAVTIVAGTGYPGSTGDGGQATLALLNNPFGIALDAAGNLYINDEFNYRIRKVNTAGVITTIAGNGTSGFSGDGGAAISAQMAYVNGVAVDPSGNVYIGDRDNSRVRKVNTSGIISTVVGNGQVSFCGDGGSALDAQFEYPYTACLDAAGNIYVSDSWNNRIRKVTPAGIVSTFAGTGSTVWVGDSIPATSSAVRAFSMVADPSGNIYVTDAGFNRIRKIATNGIITTIAGTGVAGFGGDGGAATLAQLNNPGDIKLDAAGNIYFSDCSNNRIRKIDASGIITTIAGTGVAGFGGDGSAATAALLNQPKMISFDVSGNLYVSDGGNYRIRKISTAGIITTVAGNGTSGYNNNSSGIATSLPIYPAGLAVDSTGNIYMTDGASRIRKIDINGIMSTFSGTDTADFQGDGGPVGLAHLNQPFGLTFGPSGALYVADATNGRIRKIDNSVSPAINIAASQNSICAGSSVQFTATAAHGGTTPIYHWKKNGNNVGTNSATYTYTPANGDIISCVLTSTDPAAFPDTAVSATVVMNVIPVVKPTAIVLANPASNATSGQPITFSISSTGIGANPLYQWRKNAVNITGATAATYVATANIDVANNDQISVWVKNTDSCGADTVSNNWTVVVLGSTGVNAINGNAGVAIYPNPNNGSFTVTGQLTDNHPRTITLEVCNSVGQQIYRQNVAVANGTINQKIDLQKQAAPGLYFVRIVDGDKPRNLVVEIK</sequence>
<dbReference type="OrthoDB" id="791543at2"/>
<evidence type="ECO:0000256" key="2">
    <source>
        <dbReference type="PROSITE-ProRule" id="PRU00504"/>
    </source>
</evidence>
<gene>
    <name evidence="5" type="ORF">DN068_14765</name>
</gene>
<dbReference type="SUPFAM" id="SSF101898">
    <property type="entry name" value="NHL repeat"/>
    <property type="match status" value="2"/>
</dbReference>
<dbReference type="Pfam" id="PF25021">
    <property type="entry name" value="TEN_NHL"/>
    <property type="match status" value="6"/>
</dbReference>
<dbReference type="CDD" id="cd05819">
    <property type="entry name" value="NHL"/>
    <property type="match status" value="1"/>
</dbReference>
<feature type="repeat" description="NHL" evidence="2">
    <location>
        <begin position="304"/>
        <end position="335"/>
    </location>
</feature>
<dbReference type="Proteomes" id="UP000248745">
    <property type="component" value="Unassembled WGS sequence"/>
</dbReference>
<dbReference type="CDD" id="cd14953">
    <property type="entry name" value="NHL_like_1"/>
    <property type="match status" value="1"/>
</dbReference>
<reference evidence="5 6" key="1">
    <citation type="submission" date="2018-06" db="EMBL/GenBank/DDBJ databases">
        <title>Mucibacter soli gen. nov., sp. nov., a new member of the family Chitinophagaceae producing mucin.</title>
        <authorList>
            <person name="Kim M.-K."/>
            <person name="Park S."/>
            <person name="Kim T.-S."/>
            <person name="Joung Y."/>
            <person name="Han J.-H."/>
            <person name="Kim S.B."/>
        </authorList>
    </citation>
    <scope>NUCLEOTIDE SEQUENCE [LARGE SCALE GENOMIC DNA]</scope>
    <source>
        <strain evidence="5 6">R1-15</strain>
    </source>
</reference>
<comment type="caution">
    <text evidence="5">The sequence shown here is derived from an EMBL/GenBank/DDBJ whole genome shotgun (WGS) entry which is preliminary data.</text>
</comment>
<dbReference type="NCBIfam" id="TIGR04183">
    <property type="entry name" value="Por_Secre_tail"/>
    <property type="match status" value="1"/>
</dbReference>
<organism evidence="5 6">
    <name type="scientific">Taibaiella soli</name>
    <dbReference type="NCBI Taxonomy" id="1649169"/>
    <lineage>
        <taxon>Bacteria</taxon>
        <taxon>Pseudomonadati</taxon>
        <taxon>Bacteroidota</taxon>
        <taxon>Chitinophagia</taxon>
        <taxon>Chitinophagales</taxon>
        <taxon>Chitinophagaceae</taxon>
        <taxon>Taibaiella</taxon>
    </lineage>
</organism>
<dbReference type="RefSeq" id="WP_110999705.1">
    <property type="nucleotide sequence ID" value="NZ_QKTW01000019.1"/>
</dbReference>
<dbReference type="Gene3D" id="2.120.10.30">
    <property type="entry name" value="TolB, C-terminal domain"/>
    <property type="match status" value="6"/>
</dbReference>